<evidence type="ECO:0000256" key="1">
    <source>
        <dbReference type="SAM" id="Phobius"/>
    </source>
</evidence>
<keyword evidence="1" id="KW-0812">Transmembrane</keyword>
<proteinExistence type="predicted"/>
<dbReference type="EMBL" id="BGPR01240460">
    <property type="protein sequence ID" value="GBM07728.1"/>
    <property type="molecule type" value="Genomic_DNA"/>
</dbReference>
<organism evidence="2 3">
    <name type="scientific">Araneus ventricosus</name>
    <name type="common">Orbweaver spider</name>
    <name type="synonym">Epeira ventricosa</name>
    <dbReference type="NCBI Taxonomy" id="182803"/>
    <lineage>
        <taxon>Eukaryota</taxon>
        <taxon>Metazoa</taxon>
        <taxon>Ecdysozoa</taxon>
        <taxon>Arthropoda</taxon>
        <taxon>Chelicerata</taxon>
        <taxon>Arachnida</taxon>
        <taxon>Araneae</taxon>
        <taxon>Araneomorphae</taxon>
        <taxon>Entelegynae</taxon>
        <taxon>Araneoidea</taxon>
        <taxon>Araneidae</taxon>
        <taxon>Araneus</taxon>
    </lineage>
</organism>
<evidence type="ECO:0000313" key="2">
    <source>
        <dbReference type="EMBL" id="GBM07728.1"/>
    </source>
</evidence>
<sequence length="48" mass="5542">MIDFFCRYIVCSLAEEPNKETEETHRIKAFSQMAGWIFLVLVVMVGTS</sequence>
<comment type="caution">
    <text evidence="2">The sequence shown here is derived from an EMBL/GenBank/DDBJ whole genome shotgun (WGS) entry which is preliminary data.</text>
</comment>
<reference evidence="2 3" key="1">
    <citation type="journal article" date="2019" name="Sci. Rep.">
        <title>Orb-weaving spider Araneus ventricosus genome elucidates the spidroin gene catalogue.</title>
        <authorList>
            <person name="Kono N."/>
            <person name="Nakamura H."/>
            <person name="Ohtoshi R."/>
            <person name="Moran D.A.P."/>
            <person name="Shinohara A."/>
            <person name="Yoshida Y."/>
            <person name="Fujiwara M."/>
            <person name="Mori M."/>
            <person name="Tomita M."/>
            <person name="Arakawa K."/>
        </authorList>
    </citation>
    <scope>NUCLEOTIDE SEQUENCE [LARGE SCALE GENOMIC DNA]</scope>
</reference>
<feature type="non-terminal residue" evidence="2">
    <location>
        <position position="48"/>
    </location>
</feature>
<name>A0A4Y2CVJ0_ARAVE</name>
<accession>A0A4Y2CVJ0</accession>
<dbReference type="Proteomes" id="UP000499080">
    <property type="component" value="Unassembled WGS sequence"/>
</dbReference>
<dbReference type="OrthoDB" id="5956364at2759"/>
<dbReference type="AlphaFoldDB" id="A0A4Y2CVJ0"/>
<feature type="transmembrane region" description="Helical" evidence="1">
    <location>
        <begin position="29"/>
        <end position="47"/>
    </location>
</feature>
<evidence type="ECO:0000313" key="3">
    <source>
        <dbReference type="Proteomes" id="UP000499080"/>
    </source>
</evidence>
<gene>
    <name evidence="2" type="ORF">AVEN_54023_1</name>
</gene>
<keyword evidence="3" id="KW-1185">Reference proteome</keyword>
<keyword evidence="1" id="KW-1133">Transmembrane helix</keyword>
<protein>
    <submittedName>
        <fullName evidence="2">Uncharacterized protein</fullName>
    </submittedName>
</protein>
<keyword evidence="1" id="KW-0472">Membrane</keyword>